<dbReference type="CDD" id="cd02809">
    <property type="entry name" value="alpha_hydroxyacid_oxid_FMN"/>
    <property type="match status" value="1"/>
</dbReference>
<feature type="binding site" evidence="7">
    <location>
        <position position="287"/>
    </location>
    <ligand>
        <name>glyoxylate</name>
        <dbReference type="ChEBI" id="CHEBI:36655"/>
    </ligand>
</feature>
<feature type="binding site" evidence="7">
    <location>
        <begin position="87"/>
        <end position="89"/>
    </location>
    <ligand>
        <name>FMN</name>
        <dbReference type="ChEBI" id="CHEBI:58210"/>
    </ligand>
</feature>
<dbReference type="Pfam" id="PF01070">
    <property type="entry name" value="FMN_dh"/>
    <property type="match status" value="1"/>
</dbReference>
<dbReference type="InterPro" id="IPR008259">
    <property type="entry name" value="FMN_hydac_DH_AS"/>
</dbReference>
<dbReference type="InterPro" id="IPR013785">
    <property type="entry name" value="Aldolase_TIM"/>
</dbReference>
<accession>A0A261UHH6</accession>
<feature type="binding site" evidence="7">
    <location>
        <position position="116"/>
    </location>
    <ligand>
        <name>FMN</name>
        <dbReference type="ChEBI" id="CHEBI:58210"/>
    </ligand>
</feature>
<evidence type="ECO:0000259" key="8">
    <source>
        <dbReference type="PROSITE" id="PS51349"/>
    </source>
</evidence>
<dbReference type="GO" id="GO:0016491">
    <property type="term" value="F:oxidoreductase activity"/>
    <property type="evidence" value="ECO:0007669"/>
    <property type="project" value="UniProtKB-KW"/>
</dbReference>
<gene>
    <name evidence="9" type="ORF">CAL28_19010</name>
</gene>
<dbReference type="Proteomes" id="UP000215767">
    <property type="component" value="Unassembled WGS sequence"/>
</dbReference>
<dbReference type="AlphaFoldDB" id="A0A261UHH6"/>
<dbReference type="PROSITE" id="PS51349">
    <property type="entry name" value="FMN_HYDROXY_ACID_DH_2"/>
    <property type="match status" value="1"/>
</dbReference>
<reference evidence="10" key="1">
    <citation type="submission" date="2017-05" db="EMBL/GenBank/DDBJ databases">
        <title>Complete and WGS of Bordetella genogroups.</title>
        <authorList>
            <person name="Spilker T."/>
            <person name="Lipuma J."/>
        </authorList>
    </citation>
    <scope>NUCLEOTIDE SEQUENCE [LARGE SCALE GENOMIC DNA]</scope>
    <source>
        <strain evidence="10">AU8856</strain>
    </source>
</reference>
<protein>
    <submittedName>
        <fullName evidence="9">Alpha-hydroxy-acid oxidizing enzyme</fullName>
    </submittedName>
</protein>
<name>A0A261UHH6_9BORD</name>
<dbReference type="PANTHER" id="PTHR10578">
    <property type="entry name" value="S -2-HYDROXY-ACID OXIDASE-RELATED"/>
    <property type="match status" value="1"/>
</dbReference>
<feature type="binding site" evidence="7">
    <location>
        <position position="263"/>
    </location>
    <ligand>
        <name>glyoxylate</name>
        <dbReference type="ChEBI" id="CHEBI:36655"/>
    </ligand>
</feature>
<evidence type="ECO:0000256" key="5">
    <source>
        <dbReference type="ARBA" id="ARBA00024042"/>
    </source>
</evidence>
<feature type="binding site" evidence="7">
    <location>
        <begin position="344"/>
        <end position="345"/>
    </location>
    <ligand>
        <name>FMN</name>
        <dbReference type="ChEBI" id="CHEBI:58210"/>
    </ligand>
</feature>
<feature type="binding site" evidence="7">
    <location>
        <position position="136"/>
    </location>
    <ligand>
        <name>FMN</name>
        <dbReference type="ChEBI" id="CHEBI:58210"/>
    </ligand>
</feature>
<dbReference type="PANTHER" id="PTHR10578:SF107">
    <property type="entry name" value="2-HYDROXYACID OXIDASE 1"/>
    <property type="match status" value="1"/>
</dbReference>
<keyword evidence="10" id="KW-1185">Reference proteome</keyword>
<dbReference type="OrthoDB" id="8717062at2"/>
<feature type="domain" description="FMN hydroxy acid dehydrogenase" evidence="8">
    <location>
        <begin position="8"/>
        <end position="395"/>
    </location>
</feature>
<feature type="binding site" evidence="7">
    <location>
        <position position="138"/>
    </location>
    <ligand>
        <name>glyoxylate</name>
        <dbReference type="ChEBI" id="CHEBI:36655"/>
    </ligand>
</feature>
<dbReference type="InterPro" id="IPR012133">
    <property type="entry name" value="Alpha-hydoxy_acid_DH_FMN"/>
</dbReference>
<evidence type="ECO:0000313" key="10">
    <source>
        <dbReference type="Proteomes" id="UP000215767"/>
    </source>
</evidence>
<keyword evidence="2 7" id="KW-0285">Flavoprotein</keyword>
<comment type="similarity">
    <text evidence="5">Belongs to the FMN-dependent alpha-hydroxy acid dehydrogenase family.</text>
</comment>
<sequence>MASQINPRVLQRILSLDDFQRQAHRILPGAVYEYVAGGTEDRRTLKENRAVFDEYLLVTRVMRDVSKRSIATALFGEQWAAPFGICPMGLSALAAYRGDIALARAAKAFHIPMIVSGTSTIRMEDVIAVNPDAWFQAYLPGDLERTTALLQRIKTAGYRNLVLTFDTFVGASRENQVRAGFTTPLRPSLSLAWDGLSHPRWLARVFLRTLLRSGMPHFENSFATRGAPIISANAIRDHAPKDHMDWERFSMIRASWTGKLIVKGLLHPEDCRIARDRGADGLIVSNHGGRQLDGSPSAVRMLPAIIAALEQSGPRVPVMVDGGFRRGTDVVKALALGADFVFVGRPFNFANVVAGEPGVAHAARLLGAEVSRALGMMGYNTIAELAHARADGVMIDAGAAGVDARIPRD</sequence>
<feature type="binding site" evidence="7">
    <location>
        <position position="173"/>
    </location>
    <ligand>
        <name>glyoxylate</name>
        <dbReference type="ChEBI" id="CHEBI:36655"/>
    </ligand>
</feature>
<dbReference type="InterPro" id="IPR000262">
    <property type="entry name" value="FMN-dep_DH"/>
</dbReference>
<feature type="binding site" evidence="7">
    <location>
        <position position="34"/>
    </location>
    <ligand>
        <name>glyoxylate</name>
        <dbReference type="ChEBI" id="CHEBI:36655"/>
    </ligand>
</feature>
<evidence type="ECO:0000256" key="7">
    <source>
        <dbReference type="PIRSR" id="PIRSR000138-2"/>
    </source>
</evidence>
<dbReference type="EMBL" id="NEVS01000004">
    <property type="protein sequence ID" value="OZI61399.1"/>
    <property type="molecule type" value="Genomic_DNA"/>
</dbReference>
<feature type="binding site" evidence="7">
    <location>
        <position position="285"/>
    </location>
    <ligand>
        <name>FMN</name>
        <dbReference type="ChEBI" id="CHEBI:58210"/>
    </ligand>
</feature>
<evidence type="ECO:0000256" key="6">
    <source>
        <dbReference type="PIRSR" id="PIRSR000138-1"/>
    </source>
</evidence>
<keyword evidence="4" id="KW-0560">Oxidoreductase</keyword>
<dbReference type="PROSITE" id="PS00557">
    <property type="entry name" value="FMN_HYDROXY_ACID_DH_1"/>
    <property type="match status" value="1"/>
</dbReference>
<evidence type="ECO:0000256" key="3">
    <source>
        <dbReference type="ARBA" id="ARBA00022643"/>
    </source>
</evidence>
<feature type="binding site" evidence="7">
    <location>
        <begin position="321"/>
        <end position="325"/>
    </location>
    <ligand>
        <name>FMN</name>
        <dbReference type="ChEBI" id="CHEBI:58210"/>
    </ligand>
</feature>
<feature type="binding site" evidence="7">
    <location>
        <position position="290"/>
    </location>
    <ligand>
        <name>glyoxylate</name>
        <dbReference type="ChEBI" id="CHEBI:36655"/>
    </ligand>
</feature>
<feature type="binding site" evidence="7">
    <location>
        <position position="164"/>
    </location>
    <ligand>
        <name>FMN</name>
        <dbReference type="ChEBI" id="CHEBI:58210"/>
    </ligand>
</feature>
<evidence type="ECO:0000256" key="4">
    <source>
        <dbReference type="ARBA" id="ARBA00023002"/>
    </source>
</evidence>
<proteinExistence type="inferred from homology"/>
<dbReference type="RefSeq" id="WP_094842805.1">
    <property type="nucleotide sequence ID" value="NZ_NEVS01000004.1"/>
</dbReference>
<organism evidence="9 10">
    <name type="scientific">Bordetella genomosp. 11</name>
    <dbReference type="NCBI Taxonomy" id="1416808"/>
    <lineage>
        <taxon>Bacteria</taxon>
        <taxon>Pseudomonadati</taxon>
        <taxon>Pseudomonadota</taxon>
        <taxon>Betaproteobacteria</taxon>
        <taxon>Burkholderiales</taxon>
        <taxon>Alcaligenaceae</taxon>
        <taxon>Bordetella</taxon>
    </lineage>
</organism>
<dbReference type="GO" id="GO:0010181">
    <property type="term" value="F:FMN binding"/>
    <property type="evidence" value="ECO:0007669"/>
    <property type="project" value="InterPro"/>
</dbReference>
<feature type="active site" description="Proton acceptor" evidence="6">
    <location>
        <position position="287"/>
    </location>
</feature>
<dbReference type="PIRSF" id="PIRSF000138">
    <property type="entry name" value="Al-hdrx_acd_dh"/>
    <property type="match status" value="1"/>
</dbReference>
<evidence type="ECO:0000313" key="9">
    <source>
        <dbReference type="EMBL" id="OZI61399.1"/>
    </source>
</evidence>
<dbReference type="SUPFAM" id="SSF51395">
    <property type="entry name" value="FMN-linked oxidoreductases"/>
    <property type="match status" value="1"/>
</dbReference>
<comment type="cofactor">
    <cofactor evidence="1">
        <name>FMN</name>
        <dbReference type="ChEBI" id="CHEBI:58210"/>
    </cofactor>
</comment>
<keyword evidence="3 7" id="KW-0288">FMN</keyword>
<evidence type="ECO:0000256" key="1">
    <source>
        <dbReference type="ARBA" id="ARBA00001917"/>
    </source>
</evidence>
<dbReference type="InterPro" id="IPR037396">
    <property type="entry name" value="FMN_HAD"/>
</dbReference>
<comment type="caution">
    <text evidence="9">The sequence shown here is derived from an EMBL/GenBank/DDBJ whole genome shotgun (WGS) entry which is preliminary data.</text>
</comment>
<dbReference type="Gene3D" id="3.20.20.70">
    <property type="entry name" value="Aldolase class I"/>
    <property type="match status" value="1"/>
</dbReference>
<evidence type="ECO:0000256" key="2">
    <source>
        <dbReference type="ARBA" id="ARBA00022630"/>
    </source>
</evidence>